<evidence type="ECO:0000256" key="1">
    <source>
        <dbReference type="ARBA" id="ARBA00022490"/>
    </source>
</evidence>
<keyword evidence="4" id="KW-0812">Transmembrane</keyword>
<keyword evidence="4" id="KW-0472">Membrane</keyword>
<dbReference type="GO" id="GO:0043022">
    <property type="term" value="F:ribosome binding"/>
    <property type="evidence" value="ECO:0007669"/>
    <property type="project" value="TreeGrafter"/>
</dbReference>
<proteinExistence type="predicted"/>
<evidence type="ECO:0000313" key="5">
    <source>
        <dbReference type="EMBL" id="KAF9596185.1"/>
    </source>
</evidence>
<keyword evidence="6" id="KW-1185">Reference proteome</keyword>
<dbReference type="Gene3D" id="2.160.20.10">
    <property type="entry name" value="Single-stranded right-handed beta-helix, Pectin lyase-like"/>
    <property type="match status" value="1"/>
</dbReference>
<evidence type="ECO:0000313" key="6">
    <source>
        <dbReference type="Proteomes" id="UP000631114"/>
    </source>
</evidence>
<evidence type="ECO:0000256" key="3">
    <source>
        <dbReference type="ARBA" id="ARBA00022917"/>
    </source>
</evidence>
<dbReference type="Proteomes" id="UP000631114">
    <property type="component" value="Unassembled WGS sequence"/>
</dbReference>
<feature type="transmembrane region" description="Helical" evidence="4">
    <location>
        <begin position="80"/>
        <end position="101"/>
    </location>
</feature>
<comment type="caution">
    <text evidence="5">The sequence shown here is derived from an EMBL/GenBank/DDBJ whole genome shotgun (WGS) entry which is preliminary data.</text>
</comment>
<dbReference type="SUPFAM" id="SSF51126">
    <property type="entry name" value="Pectin lyase-like"/>
    <property type="match status" value="1"/>
</dbReference>
<dbReference type="AlphaFoldDB" id="A0A835LIL9"/>
<dbReference type="PANTHER" id="PTHR42908:SF10">
    <property type="entry name" value="EUKARYOTIC TRANSLATION ELONGATION FACTOR 2"/>
    <property type="match status" value="1"/>
</dbReference>
<dbReference type="InterPro" id="IPR020568">
    <property type="entry name" value="Ribosomal_Su5_D2-typ_SF"/>
</dbReference>
<evidence type="ECO:0000256" key="2">
    <source>
        <dbReference type="ARBA" id="ARBA00022768"/>
    </source>
</evidence>
<dbReference type="GO" id="GO:0005829">
    <property type="term" value="C:cytosol"/>
    <property type="evidence" value="ECO:0007669"/>
    <property type="project" value="TreeGrafter"/>
</dbReference>
<dbReference type="EMBL" id="JADFTS010000007">
    <property type="protein sequence ID" value="KAF9596185.1"/>
    <property type="molecule type" value="Genomic_DNA"/>
</dbReference>
<keyword evidence="4" id="KW-1133">Transmembrane helix</keyword>
<sequence>MEKGPAWFARTQVIGQWMILPFLQGVGRSFTVEGIGASFMAITPAGCYNNGRVLVQNVTILAPLDSPNTDGIDPVCECGVVYWVFLLWVPALLVLLGVLFFGGARPRHGLLVLLRCAGLSIKSLWYLSHDGLTISGNHFRRVRDVIHRAIVDAIHRGGGQVIPTARRVIYASQITAKPTLLEPVYMVEIQAPKLAHGGIYGVLN</sequence>
<reference evidence="5 6" key="1">
    <citation type="submission" date="2020-10" db="EMBL/GenBank/DDBJ databases">
        <title>The Coptis chinensis genome and diversification of protoberbering-type alkaloids.</title>
        <authorList>
            <person name="Wang B."/>
            <person name="Shu S."/>
            <person name="Song C."/>
            <person name="Liu Y."/>
        </authorList>
    </citation>
    <scope>NUCLEOTIDE SEQUENCE [LARGE SCALE GENOMIC DNA]</scope>
    <source>
        <strain evidence="5">HL-2020</strain>
        <tissue evidence="5">Leaf</tissue>
    </source>
</reference>
<keyword evidence="3" id="KW-0648">Protein biosynthesis</keyword>
<gene>
    <name evidence="5" type="ORF">IFM89_007503</name>
</gene>
<name>A0A835LIL9_9MAGN</name>
<accession>A0A835LIL9</accession>
<keyword evidence="1" id="KW-0963">Cytoplasm</keyword>
<dbReference type="InterPro" id="IPR011050">
    <property type="entry name" value="Pectin_lyase_fold/virulence"/>
</dbReference>
<organism evidence="5 6">
    <name type="scientific">Coptis chinensis</name>
    <dbReference type="NCBI Taxonomy" id="261450"/>
    <lineage>
        <taxon>Eukaryota</taxon>
        <taxon>Viridiplantae</taxon>
        <taxon>Streptophyta</taxon>
        <taxon>Embryophyta</taxon>
        <taxon>Tracheophyta</taxon>
        <taxon>Spermatophyta</taxon>
        <taxon>Magnoliopsida</taxon>
        <taxon>Ranunculales</taxon>
        <taxon>Ranunculaceae</taxon>
        <taxon>Coptidoideae</taxon>
        <taxon>Coptis</taxon>
    </lineage>
</organism>
<dbReference type="PANTHER" id="PTHR42908">
    <property type="entry name" value="TRANSLATION ELONGATION FACTOR-RELATED"/>
    <property type="match status" value="1"/>
</dbReference>
<dbReference type="GO" id="GO:1990904">
    <property type="term" value="C:ribonucleoprotein complex"/>
    <property type="evidence" value="ECO:0007669"/>
    <property type="project" value="TreeGrafter"/>
</dbReference>
<keyword evidence="2" id="KW-0251">Elongation factor</keyword>
<dbReference type="GO" id="GO:0003746">
    <property type="term" value="F:translation elongation factor activity"/>
    <property type="evidence" value="ECO:0007669"/>
    <property type="project" value="UniProtKB-KW"/>
</dbReference>
<dbReference type="SUPFAM" id="SSF54211">
    <property type="entry name" value="Ribosomal protein S5 domain 2-like"/>
    <property type="match status" value="1"/>
</dbReference>
<dbReference type="OrthoDB" id="10635198at2759"/>
<dbReference type="GO" id="GO:0003924">
    <property type="term" value="F:GTPase activity"/>
    <property type="evidence" value="ECO:0007669"/>
    <property type="project" value="TreeGrafter"/>
</dbReference>
<protein>
    <submittedName>
        <fullName evidence="5">Uncharacterized protein</fullName>
    </submittedName>
</protein>
<evidence type="ECO:0000256" key="4">
    <source>
        <dbReference type="SAM" id="Phobius"/>
    </source>
</evidence>
<dbReference type="InterPro" id="IPR012334">
    <property type="entry name" value="Pectin_lyas_fold"/>
</dbReference>